<feature type="signal peptide" evidence="1">
    <location>
        <begin position="1"/>
        <end position="28"/>
    </location>
</feature>
<dbReference type="InterPro" id="IPR052516">
    <property type="entry name" value="N-heterocyclic_Hydroxylase"/>
</dbReference>
<feature type="domain" description="Aldehyde oxidase/xanthine dehydrogenase a/b hammerhead" evidence="2">
    <location>
        <begin position="210"/>
        <end position="287"/>
    </location>
</feature>
<name>A0A2N5CC52_9BURK</name>
<proteinExistence type="predicted"/>
<dbReference type="AlphaFoldDB" id="A0A2N5CC52"/>
<dbReference type="Gene3D" id="3.90.1170.50">
    <property type="entry name" value="Aldehyde oxidase/xanthine dehydrogenase, a/b hammerhead"/>
    <property type="match status" value="1"/>
</dbReference>
<dbReference type="InterPro" id="IPR037165">
    <property type="entry name" value="AldOxase/xan_DH_Mopterin-bd_sf"/>
</dbReference>
<evidence type="ECO:0000259" key="2">
    <source>
        <dbReference type="SMART" id="SM01008"/>
    </source>
</evidence>
<organism evidence="3 4">
    <name type="scientific">Cupriavidus pauculus</name>
    <dbReference type="NCBI Taxonomy" id="82633"/>
    <lineage>
        <taxon>Bacteria</taxon>
        <taxon>Pseudomonadati</taxon>
        <taxon>Pseudomonadota</taxon>
        <taxon>Betaproteobacteria</taxon>
        <taxon>Burkholderiales</taxon>
        <taxon>Burkholderiaceae</taxon>
        <taxon>Cupriavidus</taxon>
    </lineage>
</organism>
<dbReference type="Proteomes" id="UP000234341">
    <property type="component" value="Unassembled WGS sequence"/>
</dbReference>
<dbReference type="SMART" id="SM01008">
    <property type="entry name" value="Ald_Xan_dh_C"/>
    <property type="match status" value="1"/>
</dbReference>
<comment type="caution">
    <text evidence="3">The sequence shown here is derived from an EMBL/GenBank/DDBJ whole genome shotgun (WGS) entry which is preliminary data.</text>
</comment>
<dbReference type="EMBL" id="PJRP01000006">
    <property type="protein sequence ID" value="PLP99788.1"/>
    <property type="molecule type" value="Genomic_DNA"/>
</dbReference>
<evidence type="ECO:0000313" key="3">
    <source>
        <dbReference type="EMBL" id="PLP99788.1"/>
    </source>
</evidence>
<dbReference type="InterPro" id="IPR008274">
    <property type="entry name" value="AldOxase/xan_DH_MoCoBD1"/>
</dbReference>
<reference evidence="3 4" key="1">
    <citation type="submission" date="2017-12" db="EMBL/GenBank/DDBJ databases">
        <title>Genome sequence of the active heterotrophic nitrifier-denitrifier, Cupriavidus pauculus UM1.</title>
        <authorList>
            <person name="Putonti C."/>
            <person name="Castignetti D."/>
        </authorList>
    </citation>
    <scope>NUCLEOTIDE SEQUENCE [LARGE SCALE GENOMIC DNA]</scope>
    <source>
        <strain evidence="3 4">UM1</strain>
    </source>
</reference>
<dbReference type="PROSITE" id="PS51318">
    <property type="entry name" value="TAT"/>
    <property type="match status" value="1"/>
</dbReference>
<dbReference type="GO" id="GO:0016491">
    <property type="term" value="F:oxidoreductase activity"/>
    <property type="evidence" value="ECO:0007669"/>
    <property type="project" value="InterPro"/>
</dbReference>
<dbReference type="PIRSF" id="PIRSF036389">
    <property type="entry name" value="IOR_B"/>
    <property type="match status" value="1"/>
</dbReference>
<evidence type="ECO:0000313" key="4">
    <source>
        <dbReference type="Proteomes" id="UP000234341"/>
    </source>
</evidence>
<dbReference type="SUPFAM" id="SSF56003">
    <property type="entry name" value="Molybdenum cofactor-binding domain"/>
    <property type="match status" value="2"/>
</dbReference>
<sequence length="769" mass="82193">MDRRAFLKGSGGLLVSFTLPGLVPVAHAQSVTGIDAAGQTVSKASTAKGEVDAWLAIAPDGRVTVYSGKVDLGTGARTALAQMVADELDVGFHQVDLIMGDTLLTLDQGQTAGSLTIQDGGGTLRRAAACARRALVTRAAAQWSVDAGTLAVSDGVIATPGGERRIGYGELVAGKPLQVALDPAVPLKAPAQHKLVGKNVPRVDIPGKVTGRFTFMQDFRLPGMLHARVIRPAGPGAKLVSIDEASIRDLPGVRIVRKQDFLAVLSPSEWGAVKAARMLQVKWDDPPHFPDQADLYAYWRKLPVSSVETPASKGDTATALAGAARRIEATYEFPPHTHGSIGPACAVADFRDGQCTIWSAAQSTHSLQGEIALTLGVDKAKVRLIYLDGAGCYGRNGHEDCSADAALVSQLAGAPVRVQWMRADEHGWDPKSPPTAIDLKGGLDAQKRPVAWQSAFYVAAQKGSIAEFPLLATVTSGIKRPAYVTGNISKNADIQYALPNVSTKVYRLTDSAFRTAHLRSPGRLQNAFANEAFFDELAAAAGADPLQWRLEYLSDPRARAVLEDVARLSGWDHKTARSIRRKGDPRDTMHDVVRGRGLAFVRYDNDRTYVATVVEVAVNRKDGQIRVTDVWCSHDCGQIISPDGTRNQIEGGIVQTISRVLMEELRFDTHRVTSVDWASYPILRFPDVPNIHISLIDRPEAPPWGAGEMAPATIPAAISNAVFAATGVRLRSVPFLPEKMLAGLKGAAGGKSKVAAVTEDKVTVEKATA</sequence>
<dbReference type="InterPro" id="IPR046867">
    <property type="entry name" value="AldOxase/xan_DH_MoCoBD2"/>
</dbReference>
<dbReference type="RefSeq" id="WP_101682362.1">
    <property type="nucleotide sequence ID" value="NZ_PJRP01000006.1"/>
</dbReference>
<dbReference type="InterPro" id="IPR000674">
    <property type="entry name" value="Ald_Oxase/Xan_DH_a/b"/>
</dbReference>
<dbReference type="InterPro" id="IPR012368">
    <property type="entry name" value="OxRdtase_Mopterin-bd_su_IorB"/>
</dbReference>
<protein>
    <submittedName>
        <fullName evidence="3">Xanthine dehydrogenase family protein molybdopterin-binding subunit</fullName>
    </submittedName>
</protein>
<keyword evidence="1" id="KW-0732">Signal</keyword>
<dbReference type="Pfam" id="PF02738">
    <property type="entry name" value="MoCoBD_1"/>
    <property type="match status" value="1"/>
</dbReference>
<dbReference type="OrthoDB" id="6073217at2"/>
<evidence type="ECO:0000256" key="1">
    <source>
        <dbReference type="SAM" id="SignalP"/>
    </source>
</evidence>
<accession>A0A2N5CC52</accession>
<dbReference type="PANTHER" id="PTHR47495">
    <property type="entry name" value="ALDEHYDE DEHYDROGENASE"/>
    <property type="match status" value="1"/>
</dbReference>
<gene>
    <name evidence="3" type="ORF">CYJ10_15510</name>
</gene>
<dbReference type="PANTHER" id="PTHR47495:SF1">
    <property type="entry name" value="BLL3820 PROTEIN"/>
    <property type="match status" value="1"/>
</dbReference>
<dbReference type="InterPro" id="IPR006311">
    <property type="entry name" value="TAT_signal"/>
</dbReference>
<dbReference type="Gene3D" id="3.30.365.10">
    <property type="entry name" value="Aldehyde oxidase/xanthine dehydrogenase, molybdopterin binding domain"/>
    <property type="match status" value="4"/>
</dbReference>
<feature type="chain" id="PRO_5014846642" evidence="1">
    <location>
        <begin position="29"/>
        <end position="769"/>
    </location>
</feature>
<dbReference type="Pfam" id="PF20256">
    <property type="entry name" value="MoCoBD_2"/>
    <property type="match status" value="2"/>
</dbReference>